<evidence type="ECO:0000313" key="10">
    <source>
        <dbReference type="EMBL" id="RNI26246.1"/>
    </source>
</evidence>
<dbReference type="GO" id="GO:0009279">
    <property type="term" value="C:cell outer membrane"/>
    <property type="evidence" value="ECO:0007669"/>
    <property type="project" value="UniProtKB-SubCell"/>
</dbReference>
<keyword evidence="2 7" id="KW-0813">Transport</keyword>
<evidence type="ECO:0000256" key="6">
    <source>
        <dbReference type="ARBA" id="ARBA00023237"/>
    </source>
</evidence>
<evidence type="ECO:0000256" key="2">
    <source>
        <dbReference type="ARBA" id="ARBA00022448"/>
    </source>
</evidence>
<keyword evidence="6 7" id="KW-0998">Cell outer membrane</keyword>
<dbReference type="NCBIfam" id="TIGR04056">
    <property type="entry name" value="OMP_RagA_SusC"/>
    <property type="match status" value="1"/>
</dbReference>
<dbReference type="Pfam" id="PF07715">
    <property type="entry name" value="Plug"/>
    <property type="match status" value="1"/>
</dbReference>
<evidence type="ECO:0000259" key="9">
    <source>
        <dbReference type="Pfam" id="PF07715"/>
    </source>
</evidence>
<name>A0A3M9ML45_9BACT</name>
<dbReference type="EMBL" id="RJJD01000008">
    <property type="protein sequence ID" value="RNI26246.1"/>
    <property type="molecule type" value="Genomic_DNA"/>
</dbReference>
<dbReference type="InterPro" id="IPR036942">
    <property type="entry name" value="Beta-barrel_TonB_sf"/>
</dbReference>
<dbReference type="Gene3D" id="2.40.170.20">
    <property type="entry name" value="TonB-dependent receptor, beta-barrel domain"/>
    <property type="match status" value="1"/>
</dbReference>
<accession>A0A3M9ML45</accession>
<dbReference type="InterPro" id="IPR008969">
    <property type="entry name" value="CarboxyPept-like_regulatory"/>
</dbReference>
<dbReference type="AlphaFoldDB" id="A0A3M9ML45"/>
<keyword evidence="3 7" id="KW-1134">Transmembrane beta strand</keyword>
<dbReference type="InterPro" id="IPR023996">
    <property type="entry name" value="TonB-dep_OMP_SusC/RagA"/>
</dbReference>
<dbReference type="Proteomes" id="UP000272117">
    <property type="component" value="Unassembled WGS sequence"/>
</dbReference>
<sequence>MQQKLLIKKGWILVLFLIYGSMVNAVAQSTTIKGKVTDATGAGLPGASVLLKGTTVASSTDVDGNYSLTSQSGSGTLVVSYIGFLTKEVAINNQTTINVALQSDAESLDEVVVVGYGTQRKSDITGSVAVVDAEETKKFATSDVSQLLQGRASGVAVTTDGQPGAAPSVRIRGVSTFGAAGPLYVIDGVPVGTSPRDFNPNDVESIQVLKDASAAAIYGSRAANGVVIITTKQGRKNTPLRVEYSGYYGVDKVWKRIPVADRVGYQTLNNESQLNGGQTVAPGNDPNSPVYIDDVDTDWQKEGLKTGSRQNHNLNLSGGGENITYNVALDYFGQDGTFVGNGPSYDRYSARINTTGEKGRFRFGTNLYYTSSHENTLTYRTDVLTGNRPPLIGDLLMAIPTMRVYDPSREGGFGGIRSDVERAIVLNAVGANKLFENYTDVDRTFGVAWGEVEILKGLKYKLNVSYDKTVAQDYAFQPTFDFGFFFNSFRSAGGVTQNVSRLSNATRNFTTGLVENTLNYEKTFDKHSVALLVGQMYQSGTTKVMGGSSELLPKPYYPVLDNGTNNSSWGNKSEWGLASYLGRLNYSFNDKYLVTATLRRDASSRFAPQNRVGYFPSVALGWKLTNEEFLNLPEAITELKLRGSYGRLGNQDIGDYLYYPVINPNIVYNFNGSKVVGGLQTSLISEDIKWESKTSSNVGLDATLFNGLVDFSAEYYSNKSTDVLVGVPIPSSTGSVNTAPVINAATLRNTGIELNATYHGSKGAFTYDINGNFSTLKNRVLALGGNNEPIYGVGSKTEVGGEIGRHFGWVTDGIFQTQEEVANHAFQSAATSPGDLRFKDLNDDGVINAEDRTYLGSGLPSVYYGMNFTAGYKGFDVSLFVSGAAGYQINSRTYRELMHTQDYMNYHEDAFNRWTPTNTNTDVPRLAGGDPNDNNRDSDREGWLQDGKHLRINTLSIGYNLPEGFLKGISKARVYVTGQNLHTFQAYKLYNPDFTSGVFNPGFDGSSYPRPRTLMLGVQVGF</sequence>
<evidence type="ECO:0000256" key="7">
    <source>
        <dbReference type="PROSITE-ProRule" id="PRU01360"/>
    </source>
</evidence>
<evidence type="ECO:0000256" key="3">
    <source>
        <dbReference type="ARBA" id="ARBA00022452"/>
    </source>
</evidence>
<feature type="compositionally biased region" description="Basic and acidic residues" evidence="8">
    <location>
        <begin position="933"/>
        <end position="942"/>
    </location>
</feature>
<dbReference type="OrthoDB" id="9768177at2"/>
<feature type="region of interest" description="Disordered" evidence="8">
    <location>
        <begin position="914"/>
        <end position="942"/>
    </location>
</feature>
<dbReference type="NCBIfam" id="TIGR04057">
    <property type="entry name" value="SusC_RagA_signa"/>
    <property type="match status" value="1"/>
</dbReference>
<keyword evidence="11" id="KW-1185">Reference proteome</keyword>
<comment type="caution">
    <text evidence="10">The sequence shown here is derived from an EMBL/GenBank/DDBJ whole genome shotgun (WGS) entry which is preliminary data.</text>
</comment>
<evidence type="ECO:0000256" key="5">
    <source>
        <dbReference type="ARBA" id="ARBA00023136"/>
    </source>
</evidence>
<dbReference type="SUPFAM" id="SSF56935">
    <property type="entry name" value="Porins"/>
    <property type="match status" value="1"/>
</dbReference>
<dbReference type="Pfam" id="PF13715">
    <property type="entry name" value="CarbopepD_reg_2"/>
    <property type="match status" value="1"/>
</dbReference>
<evidence type="ECO:0000256" key="8">
    <source>
        <dbReference type="SAM" id="MobiDB-lite"/>
    </source>
</evidence>
<comment type="similarity">
    <text evidence="7">Belongs to the TonB-dependent receptor family.</text>
</comment>
<feature type="domain" description="TonB-dependent receptor plug" evidence="9">
    <location>
        <begin position="121"/>
        <end position="226"/>
    </location>
</feature>
<organism evidence="10 11">
    <name type="scientific">Rufibacter latericius</name>
    <dbReference type="NCBI Taxonomy" id="2487040"/>
    <lineage>
        <taxon>Bacteria</taxon>
        <taxon>Pseudomonadati</taxon>
        <taxon>Bacteroidota</taxon>
        <taxon>Cytophagia</taxon>
        <taxon>Cytophagales</taxon>
        <taxon>Hymenobacteraceae</taxon>
        <taxon>Rufibacter</taxon>
    </lineage>
</organism>
<reference evidence="10 11" key="1">
    <citation type="submission" date="2018-11" db="EMBL/GenBank/DDBJ databases">
        <title>Rufibacter latericius sp. nov., isolated from water in Baiyang Lake.</title>
        <authorList>
            <person name="Yang Y."/>
        </authorList>
    </citation>
    <scope>NUCLEOTIDE SEQUENCE [LARGE SCALE GENOMIC DNA]</scope>
    <source>
        <strain evidence="10 11">R-22-1c-1</strain>
    </source>
</reference>
<evidence type="ECO:0000256" key="4">
    <source>
        <dbReference type="ARBA" id="ARBA00022692"/>
    </source>
</evidence>
<dbReference type="InterPro" id="IPR037066">
    <property type="entry name" value="Plug_dom_sf"/>
</dbReference>
<evidence type="ECO:0000256" key="1">
    <source>
        <dbReference type="ARBA" id="ARBA00004571"/>
    </source>
</evidence>
<comment type="subcellular location">
    <subcellularLocation>
        <location evidence="1 7">Cell outer membrane</location>
        <topology evidence="1 7">Multi-pass membrane protein</topology>
    </subcellularLocation>
</comment>
<dbReference type="PROSITE" id="PS52016">
    <property type="entry name" value="TONB_DEPENDENT_REC_3"/>
    <property type="match status" value="1"/>
</dbReference>
<dbReference type="Gene3D" id="2.60.40.1120">
    <property type="entry name" value="Carboxypeptidase-like, regulatory domain"/>
    <property type="match status" value="1"/>
</dbReference>
<dbReference type="InterPro" id="IPR039426">
    <property type="entry name" value="TonB-dep_rcpt-like"/>
</dbReference>
<dbReference type="Gene3D" id="2.170.130.10">
    <property type="entry name" value="TonB-dependent receptor, plug domain"/>
    <property type="match status" value="1"/>
</dbReference>
<protein>
    <submittedName>
        <fullName evidence="10">TonB-dependent receptor</fullName>
    </submittedName>
</protein>
<keyword evidence="10" id="KW-0675">Receptor</keyword>
<dbReference type="RefSeq" id="WP_123127862.1">
    <property type="nucleotide sequence ID" value="NZ_RJJD01000008.1"/>
</dbReference>
<gene>
    <name evidence="10" type="ORF">EFB08_15675</name>
</gene>
<dbReference type="InterPro" id="IPR012910">
    <property type="entry name" value="Plug_dom"/>
</dbReference>
<proteinExistence type="inferred from homology"/>
<keyword evidence="5 7" id="KW-0472">Membrane</keyword>
<keyword evidence="4 7" id="KW-0812">Transmembrane</keyword>
<evidence type="ECO:0000313" key="11">
    <source>
        <dbReference type="Proteomes" id="UP000272117"/>
    </source>
</evidence>
<dbReference type="SUPFAM" id="SSF49464">
    <property type="entry name" value="Carboxypeptidase regulatory domain-like"/>
    <property type="match status" value="1"/>
</dbReference>
<dbReference type="InterPro" id="IPR023997">
    <property type="entry name" value="TonB-dep_OMP_SusC/RagA_CS"/>
</dbReference>